<dbReference type="AlphaFoldDB" id="A0A2T0XDH5"/>
<protein>
    <submittedName>
        <fullName evidence="2">Uncharacterized protein</fullName>
    </submittedName>
</protein>
<dbReference type="PROSITE" id="PS51257">
    <property type="entry name" value="PROKAR_LIPOPROTEIN"/>
    <property type="match status" value="1"/>
</dbReference>
<evidence type="ECO:0000256" key="1">
    <source>
        <dbReference type="SAM" id="Coils"/>
    </source>
</evidence>
<name>A0A2T0XDH5_9BACT</name>
<gene>
    <name evidence="2" type="ORF">DFO77_108129</name>
</gene>
<feature type="coiled-coil region" evidence="1">
    <location>
        <begin position="355"/>
        <end position="386"/>
    </location>
</feature>
<feature type="coiled-coil region" evidence="1">
    <location>
        <begin position="238"/>
        <end position="272"/>
    </location>
</feature>
<keyword evidence="3" id="KW-1185">Reference proteome</keyword>
<dbReference type="RefSeq" id="WP_106153839.1">
    <property type="nucleotide sequence ID" value="NZ_PVTS01000013.1"/>
</dbReference>
<organism evidence="2 3">
    <name type="scientific">Marinilabilia salmonicolor</name>
    <dbReference type="NCBI Taxonomy" id="989"/>
    <lineage>
        <taxon>Bacteria</taxon>
        <taxon>Pseudomonadati</taxon>
        <taxon>Bacteroidota</taxon>
        <taxon>Bacteroidia</taxon>
        <taxon>Marinilabiliales</taxon>
        <taxon>Marinilabiliaceae</taxon>
        <taxon>Marinilabilia</taxon>
    </lineage>
</organism>
<feature type="coiled-coil region" evidence="1">
    <location>
        <begin position="52"/>
        <end position="180"/>
    </location>
</feature>
<dbReference type="Gene3D" id="1.10.287.1490">
    <property type="match status" value="1"/>
</dbReference>
<proteinExistence type="predicted"/>
<reference evidence="2 3" key="1">
    <citation type="submission" date="2018-07" db="EMBL/GenBank/DDBJ databases">
        <title>Freshwater and sediment microbial communities from various areas in North America, analyzing microbe dynamics in response to fracking.</title>
        <authorList>
            <person name="Lamendella R."/>
        </authorList>
    </citation>
    <scope>NUCLEOTIDE SEQUENCE [LARGE SCALE GENOMIC DNA]</scope>
    <source>
        <strain evidence="2 3">160A</strain>
    </source>
</reference>
<sequence length="662" mass="73378">MKNLKLLTGTAVLAGLLLTTGCVKNEEADGVKALRQAQAAKLNAEATATTLAAEAEAAYRNAEAAVKQAEVAIKEAKARAKEIQNAYSEANNAILIANAQIAADLNQAQTQASIDKALITAEKELAEAQKELEIALSQYESEIAADVAKNKNLSAYLTAYKKAISEVNSLRQEIVGLQRNLATAQLYFLNNDLTDSGNLAAAKTIQQEYLNIRLGYLQGWVERYEAVMGDLATIADELVDVKEDIYNLKSQIDDKEVEQELAEQAREVALEEYQTAYDAWEEVVNKDLLIATFSDEENVNQEIIPYSYLTNVVDPGTIEETGAGDSDFDTEGIYFRSYKFYNDWIESFETDITKNEELISEKEDVVALLEELHEQYASQLAALEQDVITEYEKIEPLLHEVNVVEIANQAEQTTASQDALDDALDALEAVTDNPGDPMNSTSGTFYDAYTAYDEFIQDVNDSDIDLSFLYMANYSESPLGSDEEVVNIPYFIGTFNAEIESWEAEIDGWDDDMNEYEANLEIVEGYVAYLEGLQSGNLAALETAYQDAKAAFYAARVTYDEVSSELATLKAELDRAEDYESVLEGNGEDISDDLYENVTGLKEQIVQTEADIAEIDNDFANWEALIASLEAKIAQKQTELDIYQAEADHYKELIDAELGTEE</sequence>
<dbReference type="PANTHER" id="PTHR23159">
    <property type="entry name" value="CENTROSOMAL PROTEIN 2"/>
    <property type="match status" value="1"/>
</dbReference>
<dbReference type="EMBL" id="QPIZ01000008">
    <property type="protein sequence ID" value="RCW36687.1"/>
    <property type="molecule type" value="Genomic_DNA"/>
</dbReference>
<dbReference type="PANTHER" id="PTHR23159:SF60">
    <property type="entry name" value="SPINDLE ASSEMBLY ABNORMAL PROTEIN 4"/>
    <property type="match status" value="1"/>
</dbReference>
<accession>A0A2T0XDH5</accession>
<dbReference type="Proteomes" id="UP000252733">
    <property type="component" value="Unassembled WGS sequence"/>
</dbReference>
<evidence type="ECO:0000313" key="2">
    <source>
        <dbReference type="EMBL" id="RCW36687.1"/>
    </source>
</evidence>
<feature type="coiled-coil region" evidence="1">
    <location>
        <begin position="559"/>
        <end position="653"/>
    </location>
</feature>
<dbReference type="OrthoDB" id="9949440at2"/>
<evidence type="ECO:0000313" key="3">
    <source>
        <dbReference type="Proteomes" id="UP000252733"/>
    </source>
</evidence>
<dbReference type="SUPFAM" id="SSF57997">
    <property type="entry name" value="Tropomyosin"/>
    <property type="match status" value="1"/>
</dbReference>
<keyword evidence="1" id="KW-0175">Coiled coil</keyword>
<comment type="caution">
    <text evidence="2">The sequence shown here is derived from an EMBL/GenBank/DDBJ whole genome shotgun (WGS) entry which is preliminary data.</text>
</comment>